<name>A0ACB9RP29_9MYRT</name>
<reference evidence="2" key="1">
    <citation type="journal article" date="2023" name="Front. Plant Sci.">
        <title>Chromosomal-level genome assembly of Melastoma candidum provides insights into trichome evolution.</title>
        <authorList>
            <person name="Zhong Y."/>
            <person name="Wu W."/>
            <person name="Sun C."/>
            <person name="Zou P."/>
            <person name="Liu Y."/>
            <person name="Dai S."/>
            <person name="Zhou R."/>
        </authorList>
    </citation>
    <scope>NUCLEOTIDE SEQUENCE [LARGE SCALE GENOMIC DNA]</scope>
</reference>
<sequence length="386" mass="44173">MGDPTEAGISSGENLTETSSETSFSESIGDIIPEDLPTGFEMFESDSIVPEGFEWCTCDLTEEECCAKVCDLLMDGEQKQGRGRSIKIHTTDYLRWSCCPPGYLPGLHVGIWDCSSRQLVAFVAAIPVTVRLMEESSRMARICYKVLRSDFRDRIPLKIICNEVIRRIRLSNIQWVISAKPTREPVSMAFPMWQRPLNSNKLFKIGTFQNSVMTLPEIVEFYELPRSPDIRGFKGMNVAHVRALTGLLYTYLQKFNLAPEFTEDDVKHWFLPRADLLHSYVNVTPNGEIIGFCSFITLRQPQQDRMLKLAFSFYNFTVGMPLQQLMRDAIIIARENQCDSFFVYKIMSNASFLTELRFFPSGWHIQYNGLEGLRSLDMDRIGLVLL</sequence>
<gene>
    <name evidence="1" type="ORF">MLD38_006212</name>
</gene>
<protein>
    <submittedName>
        <fullName evidence="1">Uncharacterized protein</fullName>
    </submittedName>
</protein>
<proteinExistence type="predicted"/>
<dbReference type="EMBL" id="CM042882">
    <property type="protein sequence ID" value="KAI4379976.1"/>
    <property type="molecule type" value="Genomic_DNA"/>
</dbReference>
<dbReference type="Proteomes" id="UP001057402">
    <property type="component" value="Chromosome 3"/>
</dbReference>
<keyword evidence="2" id="KW-1185">Reference proteome</keyword>
<accession>A0ACB9RP29</accession>
<evidence type="ECO:0000313" key="1">
    <source>
        <dbReference type="EMBL" id="KAI4379976.1"/>
    </source>
</evidence>
<evidence type="ECO:0000313" key="2">
    <source>
        <dbReference type="Proteomes" id="UP001057402"/>
    </source>
</evidence>
<comment type="caution">
    <text evidence="1">The sequence shown here is derived from an EMBL/GenBank/DDBJ whole genome shotgun (WGS) entry which is preliminary data.</text>
</comment>
<organism evidence="1 2">
    <name type="scientific">Melastoma candidum</name>
    <dbReference type="NCBI Taxonomy" id="119954"/>
    <lineage>
        <taxon>Eukaryota</taxon>
        <taxon>Viridiplantae</taxon>
        <taxon>Streptophyta</taxon>
        <taxon>Embryophyta</taxon>
        <taxon>Tracheophyta</taxon>
        <taxon>Spermatophyta</taxon>
        <taxon>Magnoliopsida</taxon>
        <taxon>eudicotyledons</taxon>
        <taxon>Gunneridae</taxon>
        <taxon>Pentapetalae</taxon>
        <taxon>rosids</taxon>
        <taxon>malvids</taxon>
        <taxon>Myrtales</taxon>
        <taxon>Melastomataceae</taxon>
        <taxon>Melastomatoideae</taxon>
        <taxon>Melastomateae</taxon>
        <taxon>Melastoma</taxon>
    </lineage>
</organism>